<evidence type="ECO:0000259" key="4">
    <source>
        <dbReference type="PROSITE" id="PS50835"/>
    </source>
</evidence>
<dbReference type="SUPFAM" id="SSF48726">
    <property type="entry name" value="Immunoglobulin"/>
    <property type="match status" value="4"/>
</dbReference>
<feature type="domain" description="Ig-like" evidence="4">
    <location>
        <begin position="17"/>
        <end position="102"/>
    </location>
</feature>
<organism evidence="5 6">
    <name type="scientific">Lates calcarifer</name>
    <name type="common">Barramundi</name>
    <name type="synonym">Holocentrus calcarifer</name>
    <dbReference type="NCBI Taxonomy" id="8187"/>
    <lineage>
        <taxon>Eukaryota</taxon>
        <taxon>Metazoa</taxon>
        <taxon>Chordata</taxon>
        <taxon>Craniata</taxon>
        <taxon>Vertebrata</taxon>
        <taxon>Euteleostomi</taxon>
        <taxon>Actinopterygii</taxon>
        <taxon>Neopterygii</taxon>
        <taxon>Teleostei</taxon>
        <taxon>Neoteleostei</taxon>
        <taxon>Acanthomorphata</taxon>
        <taxon>Carangaria</taxon>
        <taxon>Carangaria incertae sedis</taxon>
        <taxon>Centropomidae</taxon>
        <taxon>Lates</taxon>
    </lineage>
</organism>
<dbReference type="AlphaFoldDB" id="A0A4W6EEH1"/>
<feature type="domain" description="Ig-like" evidence="4">
    <location>
        <begin position="211"/>
        <end position="312"/>
    </location>
</feature>
<dbReference type="Pfam" id="PF13927">
    <property type="entry name" value="Ig_3"/>
    <property type="match status" value="1"/>
</dbReference>
<dbReference type="InterPro" id="IPR050488">
    <property type="entry name" value="Ig_Fc_receptor"/>
</dbReference>
<proteinExistence type="predicted"/>
<evidence type="ECO:0000313" key="6">
    <source>
        <dbReference type="Proteomes" id="UP000314980"/>
    </source>
</evidence>
<dbReference type="STRING" id="8187.ENSLCAP00010036014"/>
<reference evidence="5" key="3">
    <citation type="submission" date="2025-09" db="UniProtKB">
        <authorList>
            <consortium name="Ensembl"/>
        </authorList>
    </citation>
    <scope>IDENTIFICATION</scope>
</reference>
<protein>
    <recommendedName>
        <fullName evidence="4">Ig-like domain-containing protein</fullName>
    </recommendedName>
</protein>
<feature type="signal peptide" evidence="3">
    <location>
        <begin position="1"/>
        <end position="17"/>
    </location>
</feature>
<feature type="domain" description="Ig-like" evidence="4">
    <location>
        <begin position="140"/>
        <end position="205"/>
    </location>
</feature>
<evidence type="ECO:0000313" key="5">
    <source>
        <dbReference type="Ensembl" id="ENSLCAP00010036014.1"/>
    </source>
</evidence>
<dbReference type="GeneTree" id="ENSGT01050000246338"/>
<dbReference type="PANTHER" id="PTHR11481">
    <property type="entry name" value="IMMUNOGLOBULIN FC RECEPTOR"/>
    <property type="match status" value="1"/>
</dbReference>
<dbReference type="SMART" id="SM00409">
    <property type="entry name" value="IG"/>
    <property type="match status" value="4"/>
</dbReference>
<dbReference type="PROSITE" id="PS50835">
    <property type="entry name" value="IG_LIKE"/>
    <property type="match status" value="4"/>
</dbReference>
<feature type="chain" id="PRO_5021237082" description="Ig-like domain-containing protein" evidence="3">
    <location>
        <begin position="18"/>
        <end position="483"/>
    </location>
</feature>
<sequence length="483" mass="54497">MILMRLSCVCLCFVVDAELTLEPKSPYLFTGECITFTCDMRDGYDTDWHYTFNWNGQHIVSFDANNSYSLNLTADLSGDYQCIGHHKDLTNVTKQSNKVTLSVKERAENLQTVLFTSGCTSHSFYIINNDIILNQTAHRPTATLRADGTSIPVAGTLTLTCSVLVSGGWKYDWFRRTSDSYETMIVADGVQNSISVSHEGIYRCRGRRGNPGFFTEDSDEIRIEKTCKISVTRLHNWTQVYSGEAITVRCEIQGGGDTEWEYEWRTTSSYTPPMHSEYRLSSASVFCSGDYWCKGRRDLYSSTVWSDAFTLTVSCKSDFSLNVLQHFTSDSVSLSCEGNSAEWRVKRFPEHGYMSHCSDWWRMTGFTCNMMLSWYDTAVYWCESGSGEFSNAVNITANYTNIVLVSPVHPVAEGDSVTLGCVLRTDDSLSNVTFYKNGKLVQNDDRGELNISAVSKSDEGFYKCEYSGSESSESWMSVKCEYD</sequence>
<keyword evidence="2" id="KW-1015">Disulfide bond</keyword>
<keyword evidence="6" id="KW-1185">Reference proteome</keyword>
<dbReference type="SMART" id="SM00408">
    <property type="entry name" value="IGc2"/>
    <property type="match status" value="2"/>
</dbReference>
<dbReference type="InterPro" id="IPR036179">
    <property type="entry name" value="Ig-like_dom_sf"/>
</dbReference>
<dbReference type="GO" id="GO:0007166">
    <property type="term" value="P:cell surface receptor signaling pathway"/>
    <property type="evidence" value="ECO:0007669"/>
    <property type="project" value="TreeGrafter"/>
</dbReference>
<dbReference type="Gene3D" id="2.60.40.10">
    <property type="entry name" value="Immunoglobulins"/>
    <property type="match status" value="4"/>
</dbReference>
<evidence type="ECO:0000256" key="2">
    <source>
        <dbReference type="ARBA" id="ARBA00023157"/>
    </source>
</evidence>
<evidence type="ECO:0000256" key="1">
    <source>
        <dbReference type="ARBA" id="ARBA00022729"/>
    </source>
</evidence>
<dbReference type="InterPro" id="IPR013783">
    <property type="entry name" value="Ig-like_fold"/>
</dbReference>
<dbReference type="Ensembl" id="ENSLCAT00010036862.1">
    <property type="protein sequence ID" value="ENSLCAP00010036014.1"/>
    <property type="gene ID" value="ENSLCAG00010016907.1"/>
</dbReference>
<dbReference type="PANTHER" id="PTHR11481:SF64">
    <property type="entry name" value="FC RECEPTOR-LIKE PROTEIN 4"/>
    <property type="match status" value="1"/>
</dbReference>
<dbReference type="GO" id="GO:0006955">
    <property type="term" value="P:immune response"/>
    <property type="evidence" value="ECO:0007669"/>
    <property type="project" value="TreeGrafter"/>
</dbReference>
<evidence type="ECO:0000256" key="3">
    <source>
        <dbReference type="SAM" id="SignalP"/>
    </source>
</evidence>
<dbReference type="GO" id="GO:0009897">
    <property type="term" value="C:external side of plasma membrane"/>
    <property type="evidence" value="ECO:0007669"/>
    <property type="project" value="TreeGrafter"/>
</dbReference>
<reference evidence="5" key="2">
    <citation type="submission" date="2025-08" db="UniProtKB">
        <authorList>
            <consortium name="Ensembl"/>
        </authorList>
    </citation>
    <scope>IDENTIFICATION</scope>
</reference>
<feature type="domain" description="Ig-like" evidence="4">
    <location>
        <begin position="400"/>
        <end position="477"/>
    </location>
</feature>
<reference evidence="6" key="1">
    <citation type="submission" date="2015-09" db="EMBL/GenBank/DDBJ databases">
        <authorList>
            <person name="Sai Rama Sridatta P."/>
        </authorList>
    </citation>
    <scope>NUCLEOTIDE SEQUENCE [LARGE SCALE GENOMIC DNA]</scope>
</reference>
<dbReference type="Proteomes" id="UP000314980">
    <property type="component" value="Unassembled WGS sequence"/>
</dbReference>
<dbReference type="InterPro" id="IPR003599">
    <property type="entry name" value="Ig_sub"/>
</dbReference>
<dbReference type="GO" id="GO:0004888">
    <property type="term" value="F:transmembrane signaling receptor activity"/>
    <property type="evidence" value="ECO:0007669"/>
    <property type="project" value="TreeGrafter"/>
</dbReference>
<dbReference type="InterPro" id="IPR007110">
    <property type="entry name" value="Ig-like_dom"/>
</dbReference>
<dbReference type="InterPro" id="IPR003598">
    <property type="entry name" value="Ig_sub2"/>
</dbReference>
<keyword evidence="1 3" id="KW-0732">Signal</keyword>
<accession>A0A4W6EEH1</accession>
<name>A0A4W6EEH1_LATCA</name>
<dbReference type="InParanoid" id="A0A4W6EEH1"/>